<comment type="caution">
    <text evidence="1">The sequence shown here is derived from an EMBL/GenBank/DDBJ whole genome shotgun (WGS) entry which is preliminary data.</text>
</comment>
<keyword evidence="2" id="KW-1185">Reference proteome</keyword>
<organism evidence="1 2">
    <name type="scientific">Perkinsus chesapeaki</name>
    <name type="common">Clam parasite</name>
    <name type="synonym">Perkinsus andrewsi</name>
    <dbReference type="NCBI Taxonomy" id="330153"/>
    <lineage>
        <taxon>Eukaryota</taxon>
        <taxon>Sar</taxon>
        <taxon>Alveolata</taxon>
        <taxon>Perkinsozoa</taxon>
        <taxon>Perkinsea</taxon>
        <taxon>Perkinsida</taxon>
        <taxon>Perkinsidae</taxon>
        <taxon>Perkinsus</taxon>
    </lineage>
</organism>
<dbReference type="Proteomes" id="UP000591131">
    <property type="component" value="Unassembled WGS sequence"/>
</dbReference>
<evidence type="ECO:0000313" key="1">
    <source>
        <dbReference type="EMBL" id="KAF4672473.1"/>
    </source>
</evidence>
<dbReference type="AlphaFoldDB" id="A0A7J6MLL4"/>
<protein>
    <submittedName>
        <fullName evidence="1">Uncharacterized protein</fullName>
    </submittedName>
</protein>
<gene>
    <name evidence="1" type="ORF">FOL47_000472</name>
</gene>
<evidence type="ECO:0000313" key="2">
    <source>
        <dbReference type="Proteomes" id="UP000591131"/>
    </source>
</evidence>
<accession>A0A7J6MLL4</accession>
<dbReference type="EMBL" id="JAAPAO010000108">
    <property type="protein sequence ID" value="KAF4672473.1"/>
    <property type="molecule type" value="Genomic_DNA"/>
</dbReference>
<reference evidence="1 2" key="1">
    <citation type="submission" date="2020-04" db="EMBL/GenBank/DDBJ databases">
        <title>Perkinsus chesapeaki whole genome sequence.</title>
        <authorList>
            <person name="Bogema D.R."/>
        </authorList>
    </citation>
    <scope>NUCLEOTIDE SEQUENCE [LARGE SCALE GENOMIC DNA]</scope>
    <source>
        <strain evidence="1">ATCC PRA-425</strain>
    </source>
</reference>
<proteinExistence type="predicted"/>
<sequence length="160" mass="17977">MSSHNDSFAPTVCCWRQMFIAFKRLLAADRSRSHAAAHCKRPDLSDFLRITASPRRGTSRSFDRDSPPSDCWKFSARRSLSASTVVSDSELPKGAACARCGEEPARERVGFYSRVDLVLYHPKSKVSECKAYSIPLRDSASSRKRFLFKASRAGREAILR</sequence>
<name>A0A7J6MLL4_PERCH</name>